<sequence length="93" mass="11013">MFPVTWRWKYHPIPFSPFTLSAIYKAKERVKRDHASVTTIGRFQRIADLTISLLRLSDTIHTVHITYARINTYCPRNRLIRNKLNIHPGDIRP</sequence>
<name>A0A8H7AGG5_9EURO</name>
<protein>
    <submittedName>
        <fullName evidence="1">Uncharacterized protein</fullName>
    </submittedName>
</protein>
<reference evidence="1" key="1">
    <citation type="submission" date="2020-02" db="EMBL/GenBank/DDBJ databases">
        <authorList>
            <person name="Palmer J.M."/>
        </authorList>
    </citation>
    <scope>NUCLEOTIDE SEQUENCE</scope>
    <source>
        <strain evidence="1">EPUS1.4</strain>
        <tissue evidence="1">Thallus</tissue>
    </source>
</reference>
<proteinExistence type="predicted"/>
<keyword evidence="2" id="KW-1185">Reference proteome</keyword>
<dbReference type="AlphaFoldDB" id="A0A8H7AGG5"/>
<evidence type="ECO:0000313" key="1">
    <source>
        <dbReference type="EMBL" id="KAF7507644.1"/>
    </source>
</evidence>
<comment type="caution">
    <text evidence="1">The sequence shown here is derived from an EMBL/GenBank/DDBJ whole genome shotgun (WGS) entry which is preliminary data.</text>
</comment>
<organism evidence="1 2">
    <name type="scientific">Endocarpon pusillum</name>
    <dbReference type="NCBI Taxonomy" id="364733"/>
    <lineage>
        <taxon>Eukaryota</taxon>
        <taxon>Fungi</taxon>
        <taxon>Dikarya</taxon>
        <taxon>Ascomycota</taxon>
        <taxon>Pezizomycotina</taxon>
        <taxon>Eurotiomycetes</taxon>
        <taxon>Chaetothyriomycetidae</taxon>
        <taxon>Verrucariales</taxon>
        <taxon>Verrucariaceae</taxon>
        <taxon>Endocarpon</taxon>
    </lineage>
</organism>
<accession>A0A8H7AGG5</accession>
<dbReference type="EMBL" id="JAACFV010000065">
    <property type="protein sequence ID" value="KAF7507644.1"/>
    <property type="molecule type" value="Genomic_DNA"/>
</dbReference>
<gene>
    <name evidence="1" type="ORF">GJ744_010197</name>
</gene>
<dbReference type="Proteomes" id="UP000606974">
    <property type="component" value="Unassembled WGS sequence"/>
</dbReference>
<evidence type="ECO:0000313" key="2">
    <source>
        <dbReference type="Proteomes" id="UP000606974"/>
    </source>
</evidence>